<dbReference type="EMBL" id="AWUE01020434">
    <property type="protein sequence ID" value="OMO68119.1"/>
    <property type="molecule type" value="Genomic_DNA"/>
</dbReference>
<gene>
    <name evidence="1" type="ORF">COLO4_29873</name>
</gene>
<reference evidence="2" key="1">
    <citation type="submission" date="2013-09" db="EMBL/GenBank/DDBJ databases">
        <title>Corchorus olitorius genome sequencing.</title>
        <authorList>
            <person name="Alam M."/>
            <person name="Haque M.S."/>
            <person name="Islam M.S."/>
            <person name="Emdad E.M."/>
            <person name="Islam M.M."/>
            <person name="Ahmed B."/>
            <person name="Halim A."/>
            <person name="Hossen Q.M.M."/>
            <person name="Hossain M.Z."/>
            <person name="Ahmed R."/>
            <person name="Khan M.M."/>
            <person name="Islam R."/>
            <person name="Rashid M.M."/>
            <person name="Khan S.A."/>
            <person name="Rahman M.S."/>
            <person name="Alam M."/>
            <person name="Yahiya A.S."/>
            <person name="Khan M.S."/>
            <person name="Azam M.S."/>
            <person name="Haque T."/>
            <person name="Lashkar M.Z.H."/>
            <person name="Akhand A.I."/>
            <person name="Morshed G."/>
            <person name="Roy S."/>
            <person name="Uddin K.S."/>
            <person name="Rabeya T."/>
            <person name="Hossain A.S."/>
            <person name="Chowdhury A."/>
            <person name="Snigdha A.R."/>
            <person name="Mortoza M.S."/>
            <person name="Matin S.A."/>
            <person name="Hoque S.M.E."/>
            <person name="Islam M.K."/>
            <person name="Roy D.K."/>
            <person name="Haider R."/>
            <person name="Moosa M.M."/>
            <person name="Elias S.M."/>
            <person name="Hasan A.M."/>
            <person name="Jahan S."/>
            <person name="Shafiuddin M."/>
            <person name="Mahmood N."/>
            <person name="Shommy N.S."/>
        </authorList>
    </citation>
    <scope>NUCLEOTIDE SEQUENCE [LARGE SCALE GENOMIC DNA]</scope>
    <source>
        <strain evidence="2">cv. O-4</strain>
    </source>
</reference>
<evidence type="ECO:0000313" key="2">
    <source>
        <dbReference type="Proteomes" id="UP000187203"/>
    </source>
</evidence>
<dbReference type="Proteomes" id="UP000187203">
    <property type="component" value="Unassembled WGS sequence"/>
</dbReference>
<sequence>MVCVSPPLALEPYENRSEYLNPCVGSFHHIEGFADDDCVPSLPSHII</sequence>
<name>A0A1R3HCP5_9ROSI</name>
<evidence type="ECO:0000313" key="1">
    <source>
        <dbReference type="EMBL" id="OMO68119.1"/>
    </source>
</evidence>
<proteinExistence type="predicted"/>
<keyword evidence="2" id="KW-1185">Reference proteome</keyword>
<organism evidence="1 2">
    <name type="scientific">Corchorus olitorius</name>
    <dbReference type="NCBI Taxonomy" id="93759"/>
    <lineage>
        <taxon>Eukaryota</taxon>
        <taxon>Viridiplantae</taxon>
        <taxon>Streptophyta</taxon>
        <taxon>Embryophyta</taxon>
        <taxon>Tracheophyta</taxon>
        <taxon>Spermatophyta</taxon>
        <taxon>Magnoliopsida</taxon>
        <taxon>eudicotyledons</taxon>
        <taxon>Gunneridae</taxon>
        <taxon>Pentapetalae</taxon>
        <taxon>rosids</taxon>
        <taxon>malvids</taxon>
        <taxon>Malvales</taxon>
        <taxon>Malvaceae</taxon>
        <taxon>Grewioideae</taxon>
        <taxon>Apeibeae</taxon>
        <taxon>Corchorus</taxon>
    </lineage>
</organism>
<accession>A0A1R3HCP5</accession>
<dbReference type="AlphaFoldDB" id="A0A1R3HCP5"/>
<protein>
    <submittedName>
        <fullName evidence="1">Transducin family protein</fullName>
    </submittedName>
</protein>
<comment type="caution">
    <text evidence="1">The sequence shown here is derived from an EMBL/GenBank/DDBJ whole genome shotgun (WGS) entry which is preliminary data.</text>
</comment>